<sequence>MGFALFAIVLGAGILFSDAGGDIKTLAIIVLFTGIVLLFEPKRSSINEKAASKKASCFFF</sequence>
<comment type="caution">
    <text evidence="1">The sequence shown here is derived from an EMBL/GenBank/DDBJ whole genome shotgun (WGS) entry which is preliminary data.</text>
</comment>
<name>A0A9X1XJV7_9BACL</name>
<gene>
    <name evidence="1" type="ORF">LCY76_20215</name>
</gene>
<accession>A0A9X1XJV7</accession>
<evidence type="ECO:0000313" key="2">
    <source>
        <dbReference type="Proteomes" id="UP001139011"/>
    </source>
</evidence>
<dbReference type="EMBL" id="JAIWJX010000002">
    <property type="protein sequence ID" value="MCK6258899.1"/>
    <property type="molecule type" value="Genomic_DNA"/>
</dbReference>
<dbReference type="AlphaFoldDB" id="A0A9X1XJV7"/>
<keyword evidence="2" id="KW-1185">Reference proteome</keyword>
<protein>
    <submittedName>
        <fullName evidence="1">Uncharacterized protein</fullName>
    </submittedName>
</protein>
<organism evidence="1 2">
    <name type="scientific">Fictibacillus marinisediminis</name>
    <dbReference type="NCBI Taxonomy" id="2878389"/>
    <lineage>
        <taxon>Bacteria</taxon>
        <taxon>Bacillati</taxon>
        <taxon>Bacillota</taxon>
        <taxon>Bacilli</taxon>
        <taxon>Bacillales</taxon>
        <taxon>Fictibacillaceae</taxon>
        <taxon>Fictibacillus</taxon>
    </lineage>
</organism>
<dbReference type="Proteomes" id="UP001139011">
    <property type="component" value="Unassembled WGS sequence"/>
</dbReference>
<reference evidence="1" key="1">
    <citation type="submission" date="2021-09" db="EMBL/GenBank/DDBJ databases">
        <title>Genome analysis of Fictibacillus sp. KIGAM418 isolated from marine sediment.</title>
        <authorList>
            <person name="Seo M.-J."/>
            <person name="Cho E.-S."/>
            <person name="Hwang C.Y."/>
        </authorList>
    </citation>
    <scope>NUCLEOTIDE SEQUENCE</scope>
    <source>
        <strain evidence="1">KIGAM418</strain>
    </source>
</reference>
<evidence type="ECO:0000313" key="1">
    <source>
        <dbReference type="EMBL" id="MCK6258899.1"/>
    </source>
</evidence>
<dbReference type="RefSeq" id="WP_248254131.1">
    <property type="nucleotide sequence ID" value="NZ_JAIWJX010000002.1"/>
</dbReference>
<proteinExistence type="predicted"/>